<comment type="caution">
    <text evidence="2">The sequence shown here is derived from an EMBL/GenBank/DDBJ whole genome shotgun (WGS) entry which is preliminary data.</text>
</comment>
<evidence type="ECO:0000313" key="2">
    <source>
        <dbReference type="EMBL" id="MBL4936226.1"/>
    </source>
</evidence>
<dbReference type="InterPro" id="IPR006938">
    <property type="entry name" value="DUF624"/>
</dbReference>
<gene>
    <name evidence="2" type="ORF">JK636_10690</name>
</gene>
<feature type="transmembrane region" description="Helical" evidence="1">
    <location>
        <begin position="131"/>
        <end position="151"/>
    </location>
</feature>
<dbReference type="EMBL" id="JAESWC010000004">
    <property type="protein sequence ID" value="MBL4936226.1"/>
    <property type="molecule type" value="Genomic_DNA"/>
</dbReference>
<reference evidence="2 3" key="1">
    <citation type="submission" date="2021-01" db="EMBL/GenBank/DDBJ databases">
        <title>Genome public.</title>
        <authorList>
            <person name="Liu C."/>
            <person name="Sun Q."/>
        </authorList>
    </citation>
    <scope>NUCLEOTIDE SEQUENCE [LARGE SCALE GENOMIC DNA]</scope>
    <source>
        <strain evidence="2 3">YIM B02515</strain>
    </source>
</reference>
<protein>
    <submittedName>
        <fullName evidence="2">DUF624 domain-containing protein</fullName>
    </submittedName>
</protein>
<evidence type="ECO:0000256" key="1">
    <source>
        <dbReference type="SAM" id="Phobius"/>
    </source>
</evidence>
<keyword evidence="1" id="KW-1133">Transmembrane helix</keyword>
<feature type="transmembrane region" description="Helical" evidence="1">
    <location>
        <begin position="52"/>
        <end position="77"/>
    </location>
</feature>
<dbReference type="Proteomes" id="UP000632377">
    <property type="component" value="Unassembled WGS sequence"/>
</dbReference>
<dbReference type="RefSeq" id="WP_202748924.1">
    <property type="nucleotide sequence ID" value="NZ_JAESWC010000004.1"/>
</dbReference>
<dbReference type="Pfam" id="PF04854">
    <property type="entry name" value="DUF624"/>
    <property type="match status" value="1"/>
</dbReference>
<evidence type="ECO:0000313" key="3">
    <source>
        <dbReference type="Proteomes" id="UP000632377"/>
    </source>
</evidence>
<feature type="transmembrane region" description="Helical" evidence="1">
    <location>
        <begin position="98"/>
        <end position="119"/>
    </location>
</feature>
<organism evidence="2 3">
    <name type="scientific">Clostridium rhizosphaerae</name>
    <dbReference type="NCBI Taxonomy" id="2803861"/>
    <lineage>
        <taxon>Bacteria</taxon>
        <taxon>Bacillati</taxon>
        <taxon>Bacillota</taxon>
        <taxon>Clostridia</taxon>
        <taxon>Eubacteriales</taxon>
        <taxon>Clostridiaceae</taxon>
        <taxon>Clostridium</taxon>
    </lineage>
</organism>
<keyword evidence="1" id="KW-0812">Transmembrane</keyword>
<accession>A0ABS1TA40</accession>
<feature type="transmembrane region" description="Helical" evidence="1">
    <location>
        <begin position="172"/>
        <end position="190"/>
    </location>
</feature>
<keyword evidence="1" id="KW-0472">Membrane</keyword>
<keyword evidence="3" id="KW-1185">Reference proteome</keyword>
<proteinExistence type="predicted"/>
<name>A0ABS1TA40_9CLOT</name>
<feature type="transmembrane region" description="Helical" evidence="1">
    <location>
        <begin position="20"/>
        <end position="40"/>
    </location>
</feature>
<sequence>MAKKEFGEGAIFTITNYIWWFFLGNFYFAHTNILFIFVWLGTSSQGDAGFNLLTVISLLPAGPALVALLSVMGKLVRDKDVDMTKDFFRAYKKNFFEALFYWAGLLVILSVLYVDVLYFNSNTKLTILKMFLTVIAFIVISMALYIFPIISRFYFKVKDVLKTSFYYSIKKFPITVLNWILFVGLTYMAAKITSPFVLMFFWSVLCYLIMLNTKPILNELEGKYVDRQDEKQINIENE</sequence>